<keyword evidence="2" id="KW-1185">Reference proteome</keyword>
<protein>
    <submittedName>
        <fullName evidence="1">Uncharacterized protein</fullName>
    </submittedName>
</protein>
<evidence type="ECO:0000313" key="2">
    <source>
        <dbReference type="Proteomes" id="UP000294673"/>
    </source>
</evidence>
<organismHost>
    <name type="scientific">Escherichia coli</name>
    <dbReference type="NCBI Taxonomy" id="562"/>
</organismHost>
<gene>
    <name evidence="1" type="ORF">Goslar_00075</name>
</gene>
<proteinExistence type="predicted"/>
<organism evidence="1 2">
    <name type="scientific">Escherichia phage vB_EcoM_Goslar</name>
    <dbReference type="NCBI Taxonomy" id="2502409"/>
    <lineage>
        <taxon>Viruses</taxon>
        <taxon>Duplodnaviria</taxon>
        <taxon>Heunggongvirae</taxon>
        <taxon>Uroviricota</taxon>
        <taxon>Caudoviricetes</taxon>
        <taxon>Chimalliviridae</taxon>
        <taxon>Goslarvirus</taxon>
        <taxon>Goslarvirus goslar</taxon>
    </lineage>
</organism>
<dbReference type="EMBL" id="MK327938">
    <property type="protein sequence ID" value="QBO63868.1"/>
    <property type="molecule type" value="Genomic_DNA"/>
</dbReference>
<name>A0A482GE50_BPGOS</name>
<sequence>MLQAITGHITANYITVVEFLRKRKYEKQNPILEDSTYETKIFRVNRNTTVATSETGYTVYIDCDGLIPNVKARAATLLKVKALLDKNRPRITGFDGKDIAFVYHFDKRYSFFQYYNRDGLLTHNGPAVEIYSRYALYASLN</sequence>
<dbReference type="Proteomes" id="UP000294673">
    <property type="component" value="Segment"/>
</dbReference>
<reference evidence="1 2" key="1">
    <citation type="submission" date="2018-12" db="EMBL/GenBank/DDBJ databases">
        <title>Still something new to discover - new insights into E. coli phage diversity and taxonomy.</title>
        <authorList>
            <person name="Korf I.H.E."/>
            <person name="Adriaennsens E."/>
            <person name="Dreiseikelmann B."/>
            <person name="Kropinski A."/>
            <person name="Nimtz M."/>
            <person name="Meier-Kolthoff J.P."/>
            <person name="Rohde M."/>
            <person name="van Raaij M."/>
            <person name="Wittmann J."/>
        </authorList>
    </citation>
    <scope>NUCLEOTIDE SEQUENCE [LARGE SCALE GENOMIC DNA]</scope>
</reference>
<evidence type="ECO:0000313" key="1">
    <source>
        <dbReference type="EMBL" id="QBO63868.1"/>
    </source>
</evidence>
<accession>A0A482GE50</accession>